<protein>
    <submittedName>
        <fullName evidence="1">Uncharacterized protein</fullName>
    </submittedName>
</protein>
<gene>
    <name evidence="1" type="ORF">SpT5_037</name>
</gene>
<evidence type="ECO:0000313" key="1">
    <source>
        <dbReference type="EMBL" id="APD19785.1"/>
    </source>
</evidence>
<accession>A0A1J0MFG3</accession>
<reference evidence="1 2" key="1">
    <citation type="submission" date="2016-09" db="EMBL/GenBank/DDBJ databases">
        <title>Whole-genome sequencing of Staphylococcus pseudintermedius phages.</title>
        <authorList>
            <person name="Breteau M."/>
            <person name="Kot W."/>
            <person name="Vogensen F.K."/>
            <person name="Moodley A."/>
            <person name="Wellington E.M.H."/>
            <person name="Hodgson D.A."/>
        </authorList>
    </citation>
    <scope>NUCLEOTIDE SEQUENCE [LARGE SCALE GENOMIC DNA]</scope>
</reference>
<name>A0A1J0MFG3_9CAUD</name>
<sequence>MTWKDIDFIGLTKSQKAKMIHKGITPSIALSRYKNYWSIDEIANTKPYMKRRRK</sequence>
<organism evidence="1 2">
    <name type="scientific">Staphylococcus phage SpT5</name>
    <dbReference type="NCBI Taxonomy" id="1913448"/>
    <lineage>
        <taxon>Viruses</taxon>
        <taxon>Duplodnaviria</taxon>
        <taxon>Heunggongvirae</taxon>
        <taxon>Uroviricota</taxon>
        <taxon>Caudoviricetes</taxon>
        <taxon>Coventryvirus</taxon>
        <taxon>Coventryvirus SN8</taxon>
    </lineage>
</organism>
<evidence type="ECO:0000313" key="2">
    <source>
        <dbReference type="Proteomes" id="UP000221331"/>
    </source>
</evidence>
<proteinExistence type="predicted"/>
<dbReference type="Proteomes" id="UP000221331">
    <property type="component" value="Segment"/>
</dbReference>
<dbReference type="EMBL" id="KX827368">
    <property type="protein sequence ID" value="APD19785.1"/>
    <property type="molecule type" value="Genomic_DNA"/>
</dbReference>